<evidence type="ECO:0000256" key="9">
    <source>
        <dbReference type="ARBA" id="ARBA00032824"/>
    </source>
</evidence>
<dbReference type="InterPro" id="IPR013766">
    <property type="entry name" value="Thioredoxin_domain"/>
</dbReference>
<dbReference type="EC" id="1.11.1.24" evidence="3"/>
<dbReference type="KEGG" id="ccos:Pan44_48470"/>
<gene>
    <name evidence="15" type="primary">bcp_5</name>
    <name evidence="15" type="ORF">Pan44_48470</name>
</gene>
<dbReference type="SUPFAM" id="SSF52833">
    <property type="entry name" value="Thioredoxin-like"/>
    <property type="match status" value="1"/>
</dbReference>
<evidence type="ECO:0000256" key="4">
    <source>
        <dbReference type="ARBA" id="ARBA00022559"/>
    </source>
</evidence>
<comment type="function">
    <text evidence="1">Thiol-specific peroxidase that catalyzes the reduction of hydrogen peroxide and organic hydroperoxides to water and alcohols, respectively. Plays a role in cell protection against oxidative stress by detoxifying peroxides and as sensor of hydrogen peroxide-mediated signaling events.</text>
</comment>
<dbReference type="CDD" id="cd03017">
    <property type="entry name" value="PRX_BCP"/>
    <property type="match status" value="1"/>
</dbReference>
<reference evidence="15 16" key="1">
    <citation type="submission" date="2019-02" db="EMBL/GenBank/DDBJ databases">
        <title>Deep-cultivation of Planctomycetes and their phenomic and genomic characterization uncovers novel biology.</title>
        <authorList>
            <person name="Wiegand S."/>
            <person name="Jogler M."/>
            <person name="Boedeker C."/>
            <person name="Pinto D."/>
            <person name="Vollmers J."/>
            <person name="Rivas-Marin E."/>
            <person name="Kohn T."/>
            <person name="Peeters S.H."/>
            <person name="Heuer A."/>
            <person name="Rast P."/>
            <person name="Oberbeckmann S."/>
            <person name="Bunk B."/>
            <person name="Jeske O."/>
            <person name="Meyerdierks A."/>
            <person name="Storesund J.E."/>
            <person name="Kallscheuer N."/>
            <person name="Luecker S."/>
            <person name="Lage O.M."/>
            <person name="Pohl T."/>
            <person name="Merkel B.J."/>
            <person name="Hornburger P."/>
            <person name="Mueller R.-W."/>
            <person name="Bruemmer F."/>
            <person name="Labrenz M."/>
            <person name="Spormann A.M."/>
            <person name="Op den Camp H."/>
            <person name="Overmann J."/>
            <person name="Amann R."/>
            <person name="Jetten M.S.M."/>
            <person name="Mascher T."/>
            <person name="Medema M.H."/>
            <person name="Devos D.P."/>
            <person name="Kaster A.-K."/>
            <person name="Ovreas L."/>
            <person name="Rohde M."/>
            <person name="Galperin M.Y."/>
            <person name="Jogler C."/>
        </authorList>
    </citation>
    <scope>NUCLEOTIDE SEQUENCE [LARGE SCALE GENOMIC DNA]</scope>
    <source>
        <strain evidence="15 16">Pan44</strain>
    </source>
</reference>
<evidence type="ECO:0000256" key="5">
    <source>
        <dbReference type="ARBA" id="ARBA00022862"/>
    </source>
</evidence>
<dbReference type="GO" id="GO:0008379">
    <property type="term" value="F:thioredoxin peroxidase activity"/>
    <property type="evidence" value="ECO:0007669"/>
    <property type="project" value="TreeGrafter"/>
</dbReference>
<dbReference type="FunFam" id="3.40.30.10:FF:000007">
    <property type="entry name" value="Thioredoxin-dependent thiol peroxidase"/>
    <property type="match status" value="1"/>
</dbReference>
<evidence type="ECO:0000256" key="8">
    <source>
        <dbReference type="ARBA" id="ARBA00023284"/>
    </source>
</evidence>
<proteinExistence type="inferred from homology"/>
<evidence type="ECO:0000313" key="16">
    <source>
        <dbReference type="Proteomes" id="UP000315700"/>
    </source>
</evidence>
<dbReference type="InterPro" id="IPR000866">
    <property type="entry name" value="AhpC/TSA"/>
</dbReference>
<keyword evidence="16" id="KW-1185">Reference proteome</keyword>
<keyword evidence="5" id="KW-0049">Antioxidant</keyword>
<comment type="subunit">
    <text evidence="2">Monomer.</text>
</comment>
<evidence type="ECO:0000256" key="10">
    <source>
        <dbReference type="ARBA" id="ARBA00038489"/>
    </source>
</evidence>
<dbReference type="InterPro" id="IPR050924">
    <property type="entry name" value="Peroxiredoxin_BCP/PrxQ"/>
</dbReference>
<comment type="similarity">
    <text evidence="10">Belongs to the peroxiredoxin family. BCP/PrxQ subfamily.</text>
</comment>
<dbReference type="InterPro" id="IPR024706">
    <property type="entry name" value="Peroxiredoxin_AhpC-typ"/>
</dbReference>
<dbReference type="RefSeq" id="WP_231754145.1">
    <property type="nucleotide sequence ID" value="NZ_CP036271.1"/>
</dbReference>
<accession>A0A517SKY8</accession>
<sequence>MSAEVKVGDAAPDFTVKDDQGNDWKASDHYGKNVVVIYFYPADTTGGCTKQACAYRDDLPKLKEAGIEVVGVSGDTVKNHQLFKKKENLNFALLADTEGKVAEAFGVPTKAGGTVKAVIDGKTEELVRPITTARWTIIVDKNKKVAYIDKMVKAAEDSKTVAEVAKSLK</sequence>
<keyword evidence="6 15" id="KW-0560">Oxidoreductase</keyword>
<dbReference type="GO" id="GO:0034599">
    <property type="term" value="P:cellular response to oxidative stress"/>
    <property type="evidence" value="ECO:0007669"/>
    <property type="project" value="TreeGrafter"/>
</dbReference>
<protein>
    <recommendedName>
        <fullName evidence="3">thioredoxin-dependent peroxiredoxin</fullName>
        <ecNumber evidence="3">1.11.1.24</ecNumber>
    </recommendedName>
    <alternativeName>
        <fullName evidence="9">Thioredoxin peroxidase</fullName>
    </alternativeName>
    <alternativeName>
        <fullName evidence="11">Thioredoxin-dependent peroxiredoxin Bcp</fullName>
    </alternativeName>
</protein>
<comment type="catalytic activity">
    <reaction evidence="12">
        <text>a hydroperoxide + [thioredoxin]-dithiol = an alcohol + [thioredoxin]-disulfide + H2O</text>
        <dbReference type="Rhea" id="RHEA:62620"/>
        <dbReference type="Rhea" id="RHEA-COMP:10698"/>
        <dbReference type="Rhea" id="RHEA-COMP:10700"/>
        <dbReference type="ChEBI" id="CHEBI:15377"/>
        <dbReference type="ChEBI" id="CHEBI:29950"/>
        <dbReference type="ChEBI" id="CHEBI:30879"/>
        <dbReference type="ChEBI" id="CHEBI:35924"/>
        <dbReference type="ChEBI" id="CHEBI:50058"/>
        <dbReference type="EC" id="1.11.1.24"/>
    </reaction>
</comment>
<dbReference type="Proteomes" id="UP000315700">
    <property type="component" value="Chromosome"/>
</dbReference>
<dbReference type="PANTHER" id="PTHR42801:SF4">
    <property type="entry name" value="AHPC_TSA FAMILY PROTEIN"/>
    <property type="match status" value="1"/>
</dbReference>
<keyword evidence="7" id="KW-1015">Disulfide bond</keyword>
<evidence type="ECO:0000256" key="11">
    <source>
        <dbReference type="ARBA" id="ARBA00042639"/>
    </source>
</evidence>
<dbReference type="AlphaFoldDB" id="A0A517SKY8"/>
<dbReference type="InParanoid" id="A0A517SKY8"/>
<evidence type="ECO:0000256" key="13">
    <source>
        <dbReference type="PIRSR" id="PIRSR000239-1"/>
    </source>
</evidence>
<dbReference type="InterPro" id="IPR036249">
    <property type="entry name" value="Thioredoxin-like_sf"/>
</dbReference>
<feature type="active site" description="Cysteine sulfenic acid (-SOH) intermediate; for peroxidase activity" evidence="13">
    <location>
        <position position="48"/>
    </location>
</feature>
<dbReference type="PANTHER" id="PTHR42801">
    <property type="entry name" value="THIOREDOXIN-DEPENDENT PEROXIDE REDUCTASE"/>
    <property type="match status" value="1"/>
</dbReference>
<evidence type="ECO:0000256" key="1">
    <source>
        <dbReference type="ARBA" id="ARBA00003330"/>
    </source>
</evidence>
<keyword evidence="4 15" id="KW-0575">Peroxidase</keyword>
<evidence type="ECO:0000259" key="14">
    <source>
        <dbReference type="PROSITE" id="PS51352"/>
    </source>
</evidence>
<evidence type="ECO:0000256" key="7">
    <source>
        <dbReference type="ARBA" id="ARBA00023157"/>
    </source>
</evidence>
<evidence type="ECO:0000256" key="6">
    <source>
        <dbReference type="ARBA" id="ARBA00023002"/>
    </source>
</evidence>
<feature type="domain" description="Thioredoxin" evidence="14">
    <location>
        <begin position="5"/>
        <end position="169"/>
    </location>
</feature>
<dbReference type="Pfam" id="PF00578">
    <property type="entry name" value="AhpC-TSA"/>
    <property type="match status" value="1"/>
</dbReference>
<dbReference type="GO" id="GO:0045454">
    <property type="term" value="P:cell redox homeostasis"/>
    <property type="evidence" value="ECO:0007669"/>
    <property type="project" value="TreeGrafter"/>
</dbReference>
<evidence type="ECO:0000256" key="3">
    <source>
        <dbReference type="ARBA" id="ARBA00013017"/>
    </source>
</evidence>
<evidence type="ECO:0000256" key="2">
    <source>
        <dbReference type="ARBA" id="ARBA00011245"/>
    </source>
</evidence>
<dbReference type="PIRSF" id="PIRSF000239">
    <property type="entry name" value="AHPC"/>
    <property type="match status" value="1"/>
</dbReference>
<evidence type="ECO:0000256" key="12">
    <source>
        <dbReference type="ARBA" id="ARBA00049091"/>
    </source>
</evidence>
<name>A0A517SKY8_9PLAN</name>
<organism evidence="15 16">
    <name type="scientific">Caulifigura coniformis</name>
    <dbReference type="NCBI Taxonomy" id="2527983"/>
    <lineage>
        <taxon>Bacteria</taxon>
        <taxon>Pseudomonadati</taxon>
        <taxon>Planctomycetota</taxon>
        <taxon>Planctomycetia</taxon>
        <taxon>Planctomycetales</taxon>
        <taxon>Planctomycetaceae</taxon>
        <taxon>Caulifigura</taxon>
    </lineage>
</organism>
<evidence type="ECO:0000313" key="15">
    <source>
        <dbReference type="EMBL" id="QDT56787.1"/>
    </source>
</evidence>
<keyword evidence="8" id="KW-0676">Redox-active center</keyword>
<dbReference type="EMBL" id="CP036271">
    <property type="protein sequence ID" value="QDT56787.1"/>
    <property type="molecule type" value="Genomic_DNA"/>
</dbReference>
<dbReference type="PROSITE" id="PS51352">
    <property type="entry name" value="THIOREDOXIN_2"/>
    <property type="match status" value="1"/>
</dbReference>
<dbReference type="GO" id="GO:0005737">
    <property type="term" value="C:cytoplasm"/>
    <property type="evidence" value="ECO:0007669"/>
    <property type="project" value="TreeGrafter"/>
</dbReference>
<dbReference type="Gene3D" id="3.40.30.10">
    <property type="entry name" value="Glutaredoxin"/>
    <property type="match status" value="1"/>
</dbReference>